<sequence length="41" mass="4859">MDVGNDFFKWMAFIIRLIRVFIEIFGNDAEKESAKNNHIEV</sequence>
<dbReference type="AlphaFoldDB" id="X1GP11"/>
<accession>X1GP11</accession>
<name>X1GP11_9ZZZZ</name>
<gene>
    <name evidence="1" type="ORF">S03H2_28732</name>
</gene>
<evidence type="ECO:0000313" key="1">
    <source>
        <dbReference type="EMBL" id="GAH58917.1"/>
    </source>
</evidence>
<dbReference type="EMBL" id="BARU01017315">
    <property type="protein sequence ID" value="GAH58917.1"/>
    <property type="molecule type" value="Genomic_DNA"/>
</dbReference>
<protein>
    <submittedName>
        <fullName evidence="1">Uncharacterized protein</fullName>
    </submittedName>
</protein>
<organism evidence="1">
    <name type="scientific">marine sediment metagenome</name>
    <dbReference type="NCBI Taxonomy" id="412755"/>
    <lineage>
        <taxon>unclassified sequences</taxon>
        <taxon>metagenomes</taxon>
        <taxon>ecological metagenomes</taxon>
    </lineage>
</organism>
<proteinExistence type="predicted"/>
<reference evidence="1" key="1">
    <citation type="journal article" date="2014" name="Front. Microbiol.">
        <title>High frequency of phylogenetically diverse reductive dehalogenase-homologous genes in deep subseafloor sedimentary metagenomes.</title>
        <authorList>
            <person name="Kawai M."/>
            <person name="Futagami T."/>
            <person name="Toyoda A."/>
            <person name="Takaki Y."/>
            <person name="Nishi S."/>
            <person name="Hori S."/>
            <person name="Arai W."/>
            <person name="Tsubouchi T."/>
            <person name="Morono Y."/>
            <person name="Uchiyama I."/>
            <person name="Ito T."/>
            <person name="Fujiyama A."/>
            <person name="Inagaki F."/>
            <person name="Takami H."/>
        </authorList>
    </citation>
    <scope>NUCLEOTIDE SEQUENCE</scope>
    <source>
        <strain evidence="1">Expedition CK06-06</strain>
    </source>
</reference>
<comment type="caution">
    <text evidence="1">The sequence shown here is derived from an EMBL/GenBank/DDBJ whole genome shotgun (WGS) entry which is preliminary data.</text>
</comment>